<dbReference type="GeneID" id="93682406"/>
<sequence>MSDYYEKEEVLTGGNVSAVYRKGSTVRRDVKPNSFQIHKVLTHLEKKNFNFAPKFLGVDEKNREVLSFIEGEAGNYPLKAYMWSDETLKDIAKMLRLYHDAEKDANRIKQRINLFFEAYDVPGIEKDYLEMVVLRLEGLCAYMKRRAGAGDIAFQQMVDHGHFDHYQEDIVFLRKHGKEWL</sequence>
<dbReference type="SUPFAM" id="SSF56112">
    <property type="entry name" value="Protein kinase-like (PK-like)"/>
    <property type="match status" value="1"/>
</dbReference>
<proteinExistence type="predicted"/>
<gene>
    <name evidence="1" type="ORF">JF537_06700</name>
</gene>
<comment type="caution">
    <text evidence="1">The sequence shown here is derived from an EMBL/GenBank/DDBJ whole genome shotgun (WGS) entry which is preliminary data.</text>
</comment>
<dbReference type="EMBL" id="JAEMWV010000003">
    <property type="protein sequence ID" value="MBN8251261.1"/>
    <property type="molecule type" value="Genomic_DNA"/>
</dbReference>
<name>A0A8I1MEA9_9BACI</name>
<dbReference type="AlphaFoldDB" id="A0A8I1MEA9"/>
<evidence type="ECO:0008006" key="3">
    <source>
        <dbReference type="Google" id="ProtNLM"/>
    </source>
</evidence>
<reference evidence="1" key="1">
    <citation type="submission" date="2020-12" db="EMBL/GenBank/DDBJ databases">
        <title>PHA producing bacteria isolated from mangrove.</title>
        <authorList>
            <person name="Zheng W."/>
            <person name="Yu S."/>
            <person name="Huang Y."/>
        </authorList>
    </citation>
    <scope>NUCLEOTIDE SEQUENCE</scope>
    <source>
        <strain evidence="1">GN22-4</strain>
    </source>
</reference>
<evidence type="ECO:0000313" key="1">
    <source>
        <dbReference type="EMBL" id="MBN8251261.1"/>
    </source>
</evidence>
<organism evidence="1 2">
    <name type="scientific">Priestia flexa</name>
    <dbReference type="NCBI Taxonomy" id="86664"/>
    <lineage>
        <taxon>Bacteria</taxon>
        <taxon>Bacillati</taxon>
        <taxon>Bacillota</taxon>
        <taxon>Bacilli</taxon>
        <taxon>Bacillales</taxon>
        <taxon>Bacillaceae</taxon>
        <taxon>Priestia</taxon>
    </lineage>
</organism>
<protein>
    <recommendedName>
        <fullName evidence="3">Aminoglycoside phosphotransferase domain-containing protein</fullName>
    </recommendedName>
</protein>
<accession>A0A8I1MEA9</accession>
<dbReference type="RefSeq" id="WP_206782362.1">
    <property type="nucleotide sequence ID" value="NZ_CM125968.1"/>
</dbReference>
<dbReference type="Proteomes" id="UP000664578">
    <property type="component" value="Unassembled WGS sequence"/>
</dbReference>
<dbReference type="InterPro" id="IPR011009">
    <property type="entry name" value="Kinase-like_dom_sf"/>
</dbReference>
<evidence type="ECO:0000313" key="2">
    <source>
        <dbReference type="Proteomes" id="UP000664578"/>
    </source>
</evidence>